<dbReference type="PANTHER" id="PTHR14119">
    <property type="entry name" value="HYDROLASE"/>
    <property type="match status" value="1"/>
</dbReference>
<dbReference type="InterPro" id="IPR050993">
    <property type="entry name" value="Isochorismatase_domain"/>
</dbReference>
<evidence type="ECO:0000256" key="2">
    <source>
        <dbReference type="ARBA" id="ARBA00040688"/>
    </source>
</evidence>
<dbReference type="Gene3D" id="3.40.50.850">
    <property type="entry name" value="Isochorismatase-like"/>
    <property type="match status" value="1"/>
</dbReference>
<dbReference type="FunFam" id="3.40.50.850:FF:000001">
    <property type="entry name" value="Isochorismatase domain-containing protein 1"/>
    <property type="match status" value="1"/>
</dbReference>
<dbReference type="PANTHER" id="PTHR14119:SF17">
    <property type="entry name" value="ISOCHORISMATASE DOMAIN-CONTAINING PROTEIN 1"/>
    <property type="match status" value="1"/>
</dbReference>
<dbReference type="CDD" id="cd01012">
    <property type="entry name" value="YcaC_related"/>
    <property type="match status" value="1"/>
</dbReference>
<name>E3MSZ2_CAERE</name>
<dbReference type="Proteomes" id="UP000008281">
    <property type="component" value="Unassembled WGS sequence"/>
</dbReference>
<dbReference type="InParanoid" id="E3MSZ2"/>
<organism evidence="5">
    <name type="scientific">Caenorhabditis remanei</name>
    <name type="common">Caenorhabditis vulgaris</name>
    <dbReference type="NCBI Taxonomy" id="31234"/>
    <lineage>
        <taxon>Eukaryota</taxon>
        <taxon>Metazoa</taxon>
        <taxon>Ecdysozoa</taxon>
        <taxon>Nematoda</taxon>
        <taxon>Chromadorea</taxon>
        <taxon>Rhabditida</taxon>
        <taxon>Rhabditina</taxon>
        <taxon>Rhabditomorpha</taxon>
        <taxon>Rhabditoidea</taxon>
        <taxon>Rhabditidae</taxon>
        <taxon>Peloderinae</taxon>
        <taxon>Caenorhabditis</taxon>
    </lineage>
</organism>
<accession>E3MSZ2</accession>
<sequence length="211" mass="23411">MAARKLIARINPSNSALFVCDLQEKFRTLKSNCRSQDFRSNIKYFPEIITTSRRLIDAARILSIPTVVTEQYPKGLGHTVPLLKEGLAENTPIFDKTKFSMCIPPTEDTLKNIQNVILIGIEAHVCVLQTTYDLLERGHNVHVVVDAVSSRSHTDRHFAFKQMEQAGAILTTSEATILGLVGGSDHPKFKEVQKLIMTSAPDTGLVPLSKL</sequence>
<dbReference type="InterPro" id="IPR036380">
    <property type="entry name" value="Isochorismatase-like_sf"/>
</dbReference>
<protein>
    <recommendedName>
        <fullName evidence="2">Isochorismatase domain-containing protein 1</fullName>
    </recommendedName>
</protein>
<reference evidence="4" key="1">
    <citation type="submission" date="2007-07" db="EMBL/GenBank/DDBJ databases">
        <title>PCAP assembly of the Caenorhabditis remanei genome.</title>
        <authorList>
            <consortium name="The Caenorhabditis remanei Sequencing Consortium"/>
            <person name="Wilson R.K."/>
        </authorList>
    </citation>
    <scope>NUCLEOTIDE SEQUENCE [LARGE SCALE GENOMIC DNA]</scope>
    <source>
        <strain evidence="4">PB4641</strain>
    </source>
</reference>
<dbReference type="HOGENOM" id="CLU_066901_0_1_1"/>
<feature type="domain" description="Isochorismatase-like" evidence="3">
    <location>
        <begin position="15"/>
        <end position="174"/>
    </location>
</feature>
<gene>
    <name evidence="4" type="ORF">CRE_15563</name>
</gene>
<dbReference type="eggNOG" id="KOG4044">
    <property type="taxonomic scope" value="Eukaryota"/>
</dbReference>
<dbReference type="OrthoDB" id="269496at2759"/>
<dbReference type="STRING" id="31234.E3MSZ2"/>
<dbReference type="FunCoup" id="E3MSZ2">
    <property type="interactions" value="1941"/>
</dbReference>
<comment type="similarity">
    <text evidence="1">Belongs to the isochorismatase family.</text>
</comment>
<keyword evidence="5" id="KW-1185">Reference proteome</keyword>
<dbReference type="OMA" id="HVCVFQT"/>
<evidence type="ECO:0000313" key="5">
    <source>
        <dbReference type="Proteomes" id="UP000008281"/>
    </source>
</evidence>
<dbReference type="EMBL" id="DS268474">
    <property type="protein sequence ID" value="EFP08527.1"/>
    <property type="molecule type" value="Genomic_DNA"/>
</dbReference>
<dbReference type="Pfam" id="PF00857">
    <property type="entry name" value="Isochorismatase"/>
    <property type="match status" value="1"/>
</dbReference>
<evidence type="ECO:0000259" key="3">
    <source>
        <dbReference type="Pfam" id="PF00857"/>
    </source>
</evidence>
<dbReference type="AlphaFoldDB" id="E3MSZ2"/>
<evidence type="ECO:0000256" key="1">
    <source>
        <dbReference type="ARBA" id="ARBA00006336"/>
    </source>
</evidence>
<dbReference type="SUPFAM" id="SSF52499">
    <property type="entry name" value="Isochorismatase-like hydrolases"/>
    <property type="match status" value="1"/>
</dbReference>
<evidence type="ECO:0000313" key="4">
    <source>
        <dbReference type="EMBL" id="EFP08527.1"/>
    </source>
</evidence>
<dbReference type="InterPro" id="IPR000868">
    <property type="entry name" value="Isochorismatase-like_dom"/>
</dbReference>
<proteinExistence type="inferred from homology"/>